<dbReference type="OrthoDB" id="9795347at2"/>
<dbReference type="InterPro" id="IPR016193">
    <property type="entry name" value="Cytidine_deaminase-like"/>
</dbReference>
<feature type="domain" description="CMP/dCMP-type deaminase" evidence="6">
    <location>
        <begin position="104"/>
        <end position="239"/>
    </location>
</feature>
<keyword evidence="4" id="KW-0862">Zinc</keyword>
<dbReference type="InterPro" id="IPR002125">
    <property type="entry name" value="CMP_dCMP_dom"/>
</dbReference>
<dbReference type="InterPro" id="IPR016192">
    <property type="entry name" value="APOBEC/CMP_deaminase_Zn-bd"/>
</dbReference>
<evidence type="ECO:0000256" key="1">
    <source>
        <dbReference type="ARBA" id="ARBA00006576"/>
    </source>
</evidence>
<name>A0A518CWB3_9BACT</name>
<accession>A0A518CWB3</accession>
<reference evidence="7 8" key="1">
    <citation type="submission" date="2019-02" db="EMBL/GenBank/DDBJ databases">
        <title>Deep-cultivation of Planctomycetes and their phenomic and genomic characterization uncovers novel biology.</title>
        <authorList>
            <person name="Wiegand S."/>
            <person name="Jogler M."/>
            <person name="Boedeker C."/>
            <person name="Pinto D."/>
            <person name="Vollmers J."/>
            <person name="Rivas-Marin E."/>
            <person name="Kohn T."/>
            <person name="Peeters S.H."/>
            <person name="Heuer A."/>
            <person name="Rast P."/>
            <person name="Oberbeckmann S."/>
            <person name="Bunk B."/>
            <person name="Jeske O."/>
            <person name="Meyerdierks A."/>
            <person name="Storesund J.E."/>
            <person name="Kallscheuer N."/>
            <person name="Luecker S."/>
            <person name="Lage O.M."/>
            <person name="Pohl T."/>
            <person name="Merkel B.J."/>
            <person name="Hornburger P."/>
            <person name="Mueller R.-W."/>
            <person name="Bruemmer F."/>
            <person name="Labrenz M."/>
            <person name="Spormann A.M."/>
            <person name="Op den Camp H."/>
            <person name="Overmann J."/>
            <person name="Amann R."/>
            <person name="Jetten M.S.M."/>
            <person name="Mascher T."/>
            <person name="Medema M.H."/>
            <person name="Devos D.P."/>
            <person name="Kaster A.-K."/>
            <person name="Ovreas L."/>
            <person name="Rohde M."/>
            <person name="Galperin M.Y."/>
            <person name="Jogler C."/>
        </authorList>
    </citation>
    <scope>NUCLEOTIDE SEQUENCE [LARGE SCALE GENOMIC DNA]</scope>
    <source>
        <strain evidence="7 8">Pla163</strain>
    </source>
</reference>
<keyword evidence="8" id="KW-1185">Reference proteome</keyword>
<dbReference type="CDD" id="cd01283">
    <property type="entry name" value="cytidine_deaminase"/>
    <property type="match status" value="1"/>
</dbReference>
<evidence type="ECO:0000256" key="3">
    <source>
        <dbReference type="ARBA" id="ARBA00022801"/>
    </source>
</evidence>
<feature type="region of interest" description="Disordered" evidence="5">
    <location>
        <begin position="52"/>
        <end position="96"/>
    </location>
</feature>
<evidence type="ECO:0000259" key="6">
    <source>
        <dbReference type="PROSITE" id="PS51747"/>
    </source>
</evidence>
<protein>
    <submittedName>
        <fullName evidence="7">Cytidine deaminase</fullName>
        <ecNumber evidence="7">3.5.4.5</ecNumber>
    </submittedName>
</protein>
<dbReference type="GO" id="GO:0005829">
    <property type="term" value="C:cytosol"/>
    <property type="evidence" value="ECO:0007669"/>
    <property type="project" value="TreeGrafter"/>
</dbReference>
<dbReference type="PROSITE" id="PS00903">
    <property type="entry name" value="CYT_DCMP_DEAMINASES_1"/>
    <property type="match status" value="1"/>
</dbReference>
<dbReference type="GO" id="GO:0004126">
    <property type="term" value="F:cytidine deaminase activity"/>
    <property type="evidence" value="ECO:0007669"/>
    <property type="project" value="UniProtKB-EC"/>
</dbReference>
<evidence type="ECO:0000256" key="2">
    <source>
        <dbReference type="ARBA" id="ARBA00022723"/>
    </source>
</evidence>
<dbReference type="AlphaFoldDB" id="A0A518CWB3"/>
<organism evidence="7 8">
    <name type="scientific">Rohdeia mirabilis</name>
    <dbReference type="NCBI Taxonomy" id="2528008"/>
    <lineage>
        <taxon>Bacteria</taxon>
        <taxon>Pseudomonadati</taxon>
        <taxon>Planctomycetota</taxon>
        <taxon>Planctomycetia</taxon>
        <taxon>Planctomycetia incertae sedis</taxon>
        <taxon>Rohdeia</taxon>
    </lineage>
</organism>
<sequence>MNAEGTDGGGEHAARADVRRAFGLRLSQDALAAALGAARGALADARATRALGDAGASGDRSAGGSGRSSLDGPSGDVNGGSAVTSNSGPNAAANAASAGLPVPPDLAHLVALALAASEGAHAPYSQLSVGAVAVASDGSVFAGCNVESASYGLTLCAERAALAAARVGRAAELVLVVLTSSAGAIPPCGACRQLLVELAPNAIVVSAGRRAGATRSTDTGEVARVWTSAELLPDAFDAGGLPERRGLTN</sequence>
<keyword evidence="3 7" id="KW-0378">Hydrolase</keyword>
<dbReference type="Pfam" id="PF00383">
    <property type="entry name" value="dCMP_cyt_deam_1"/>
    <property type="match status" value="1"/>
</dbReference>
<evidence type="ECO:0000313" key="7">
    <source>
        <dbReference type="EMBL" id="QDU83515.1"/>
    </source>
</evidence>
<dbReference type="Proteomes" id="UP000319342">
    <property type="component" value="Chromosome"/>
</dbReference>
<evidence type="ECO:0000256" key="5">
    <source>
        <dbReference type="SAM" id="MobiDB-lite"/>
    </source>
</evidence>
<dbReference type="GO" id="GO:0042802">
    <property type="term" value="F:identical protein binding"/>
    <property type="evidence" value="ECO:0007669"/>
    <property type="project" value="UniProtKB-ARBA"/>
</dbReference>
<dbReference type="RefSeq" id="WP_145183348.1">
    <property type="nucleotide sequence ID" value="NZ_CP036290.1"/>
</dbReference>
<dbReference type="PROSITE" id="PS51747">
    <property type="entry name" value="CYT_DCMP_DEAMINASES_2"/>
    <property type="match status" value="1"/>
</dbReference>
<keyword evidence="2" id="KW-0479">Metal-binding</keyword>
<dbReference type="PANTHER" id="PTHR11644:SF2">
    <property type="entry name" value="CYTIDINE DEAMINASE"/>
    <property type="match status" value="1"/>
</dbReference>
<dbReference type="InterPro" id="IPR050202">
    <property type="entry name" value="Cyt/Deoxycyt_deaminase"/>
</dbReference>
<dbReference type="SUPFAM" id="SSF53927">
    <property type="entry name" value="Cytidine deaminase-like"/>
    <property type="match status" value="1"/>
</dbReference>
<dbReference type="GO" id="GO:0008270">
    <property type="term" value="F:zinc ion binding"/>
    <property type="evidence" value="ECO:0007669"/>
    <property type="project" value="InterPro"/>
</dbReference>
<evidence type="ECO:0000256" key="4">
    <source>
        <dbReference type="ARBA" id="ARBA00022833"/>
    </source>
</evidence>
<dbReference type="EMBL" id="CP036290">
    <property type="protein sequence ID" value="QDU83515.1"/>
    <property type="molecule type" value="Genomic_DNA"/>
</dbReference>
<proteinExistence type="inferred from homology"/>
<dbReference type="NCBIfam" id="NF004064">
    <property type="entry name" value="PRK05578.1"/>
    <property type="match status" value="1"/>
</dbReference>
<feature type="compositionally biased region" description="Low complexity" evidence="5">
    <location>
        <begin position="85"/>
        <end position="96"/>
    </location>
</feature>
<comment type="similarity">
    <text evidence="1">Belongs to the cytidine and deoxycytidylate deaminase family.</text>
</comment>
<dbReference type="Gene3D" id="3.40.140.10">
    <property type="entry name" value="Cytidine Deaminase, domain 2"/>
    <property type="match status" value="1"/>
</dbReference>
<dbReference type="GO" id="GO:0055086">
    <property type="term" value="P:nucleobase-containing small molecule metabolic process"/>
    <property type="evidence" value="ECO:0007669"/>
    <property type="project" value="UniProtKB-ARBA"/>
</dbReference>
<gene>
    <name evidence="7" type="primary">cdd</name>
    <name evidence="7" type="ORF">Pla163_06140</name>
</gene>
<evidence type="ECO:0000313" key="8">
    <source>
        <dbReference type="Proteomes" id="UP000319342"/>
    </source>
</evidence>
<dbReference type="GO" id="GO:0072527">
    <property type="term" value="P:pyrimidine-containing compound metabolic process"/>
    <property type="evidence" value="ECO:0007669"/>
    <property type="project" value="UniProtKB-ARBA"/>
</dbReference>
<dbReference type="PANTHER" id="PTHR11644">
    <property type="entry name" value="CYTIDINE DEAMINASE"/>
    <property type="match status" value="1"/>
</dbReference>
<dbReference type="EC" id="3.5.4.5" evidence="7"/>